<feature type="transmembrane region" description="Helical" evidence="8">
    <location>
        <begin position="218"/>
        <end position="240"/>
    </location>
</feature>
<feature type="transmembrane region" description="Helical" evidence="8">
    <location>
        <begin position="159"/>
        <end position="180"/>
    </location>
</feature>
<comment type="subcellular location">
    <subcellularLocation>
        <location evidence="1">Cell membrane</location>
        <topology evidence="1">Multi-pass membrane protein</topology>
    </subcellularLocation>
</comment>
<keyword evidence="3" id="KW-1003">Cell membrane</keyword>
<dbReference type="InterPro" id="IPR011701">
    <property type="entry name" value="MFS"/>
</dbReference>
<keyword evidence="5 8" id="KW-1133">Transmembrane helix</keyword>
<dbReference type="EMBL" id="CP003811">
    <property type="protein sequence ID" value="AIQ90155.1"/>
    <property type="molecule type" value="Genomic_DNA"/>
</dbReference>
<evidence type="ECO:0000256" key="5">
    <source>
        <dbReference type="ARBA" id="ARBA00022989"/>
    </source>
</evidence>
<dbReference type="Proteomes" id="UP000029492">
    <property type="component" value="Chromosome"/>
</dbReference>
<dbReference type="InterPro" id="IPR020846">
    <property type="entry name" value="MFS_dom"/>
</dbReference>
<dbReference type="PROSITE" id="PS50850">
    <property type="entry name" value="MFS"/>
    <property type="match status" value="1"/>
</dbReference>
<feature type="transmembrane region" description="Helical" evidence="8">
    <location>
        <begin position="324"/>
        <end position="342"/>
    </location>
</feature>
<feature type="transmembrane region" description="Helical" evidence="8">
    <location>
        <begin position="32"/>
        <end position="55"/>
    </location>
</feature>
<feature type="transmembrane region" description="Helical" evidence="8">
    <location>
        <begin position="424"/>
        <end position="447"/>
    </location>
</feature>
<evidence type="ECO:0000256" key="1">
    <source>
        <dbReference type="ARBA" id="ARBA00004651"/>
    </source>
</evidence>
<feature type="transmembrane region" description="Helical" evidence="8">
    <location>
        <begin position="246"/>
        <end position="266"/>
    </location>
</feature>
<dbReference type="PANTHER" id="PTHR23501:SF197">
    <property type="entry name" value="COMD"/>
    <property type="match status" value="1"/>
</dbReference>
<feature type="domain" description="Major facilitator superfamily (MFS) profile" evidence="9">
    <location>
        <begin position="33"/>
        <end position="496"/>
    </location>
</feature>
<name>A0A089NUC5_9HYPH</name>
<evidence type="ECO:0000256" key="8">
    <source>
        <dbReference type="SAM" id="Phobius"/>
    </source>
</evidence>
<feature type="region of interest" description="Disordered" evidence="7">
    <location>
        <begin position="1"/>
        <end position="23"/>
    </location>
</feature>
<protein>
    <submittedName>
        <fullName evidence="10">Major facilitator superfamily MFS 1</fullName>
    </submittedName>
</protein>
<keyword evidence="11" id="KW-1185">Reference proteome</keyword>
<feature type="transmembrane region" description="Helical" evidence="8">
    <location>
        <begin position="67"/>
        <end position="87"/>
    </location>
</feature>
<evidence type="ECO:0000313" key="11">
    <source>
        <dbReference type="Proteomes" id="UP000029492"/>
    </source>
</evidence>
<evidence type="ECO:0000256" key="7">
    <source>
        <dbReference type="SAM" id="MobiDB-lite"/>
    </source>
</evidence>
<dbReference type="FunFam" id="1.20.1720.10:FF:000004">
    <property type="entry name" value="EmrB/QacA family drug resistance transporter"/>
    <property type="match status" value="1"/>
</dbReference>
<feature type="transmembrane region" description="Helical" evidence="8">
    <location>
        <begin position="130"/>
        <end position="147"/>
    </location>
</feature>
<keyword evidence="6 8" id="KW-0472">Membrane</keyword>
<reference evidence="10 11" key="1">
    <citation type="journal article" date="2014" name="PLoS ONE">
        <title>Genome Information of Methylobacterium oryzae, a Plant-Probiotic Methylotroph in the Phyllosphere.</title>
        <authorList>
            <person name="Kwak M.J."/>
            <person name="Jeong H."/>
            <person name="Madhaiyan M."/>
            <person name="Lee Y."/>
            <person name="Sa T.M."/>
            <person name="Oh T.K."/>
            <person name="Kim J.F."/>
        </authorList>
    </citation>
    <scope>NUCLEOTIDE SEQUENCE [LARGE SCALE GENOMIC DNA]</scope>
    <source>
        <strain evidence="10 11">CBMB20</strain>
    </source>
</reference>
<gene>
    <name evidence="10" type="ORF">MOC_2400</name>
</gene>
<feature type="transmembrane region" description="Helical" evidence="8">
    <location>
        <begin position="286"/>
        <end position="312"/>
    </location>
</feature>
<keyword evidence="2" id="KW-0813">Transport</keyword>
<dbReference type="SUPFAM" id="SSF103473">
    <property type="entry name" value="MFS general substrate transporter"/>
    <property type="match status" value="1"/>
</dbReference>
<dbReference type="KEGG" id="mor:MOC_2400"/>
<evidence type="ECO:0000256" key="2">
    <source>
        <dbReference type="ARBA" id="ARBA00022448"/>
    </source>
</evidence>
<dbReference type="Gene3D" id="1.20.1720.10">
    <property type="entry name" value="Multidrug resistance protein D"/>
    <property type="match status" value="1"/>
</dbReference>
<dbReference type="STRING" id="693986.MOC_2400"/>
<dbReference type="CDD" id="cd17502">
    <property type="entry name" value="MFS_Azr1_MDR_like"/>
    <property type="match status" value="1"/>
</dbReference>
<dbReference type="GO" id="GO:0022857">
    <property type="term" value="F:transmembrane transporter activity"/>
    <property type="evidence" value="ECO:0007669"/>
    <property type="project" value="InterPro"/>
</dbReference>
<dbReference type="Gene3D" id="1.20.1250.20">
    <property type="entry name" value="MFS general substrate transporter like domains"/>
    <property type="match status" value="1"/>
</dbReference>
<accession>A0A089NUC5</accession>
<evidence type="ECO:0000256" key="3">
    <source>
        <dbReference type="ARBA" id="ARBA00022475"/>
    </source>
</evidence>
<dbReference type="AlphaFoldDB" id="A0A089NUC5"/>
<feature type="transmembrane region" description="Helical" evidence="8">
    <location>
        <begin position="467"/>
        <end position="491"/>
    </location>
</feature>
<evidence type="ECO:0000256" key="4">
    <source>
        <dbReference type="ARBA" id="ARBA00022692"/>
    </source>
</evidence>
<evidence type="ECO:0000313" key="10">
    <source>
        <dbReference type="EMBL" id="AIQ90155.1"/>
    </source>
</evidence>
<keyword evidence="4 8" id="KW-0812">Transmembrane</keyword>
<dbReference type="InterPro" id="IPR036259">
    <property type="entry name" value="MFS_trans_sf"/>
</dbReference>
<feature type="compositionally biased region" description="Low complexity" evidence="7">
    <location>
        <begin position="1"/>
        <end position="22"/>
    </location>
</feature>
<feature type="transmembrane region" description="Helical" evidence="8">
    <location>
        <begin position="186"/>
        <end position="206"/>
    </location>
</feature>
<organism evidence="10 11">
    <name type="scientific">Methylobacterium oryzae CBMB20</name>
    <dbReference type="NCBI Taxonomy" id="693986"/>
    <lineage>
        <taxon>Bacteria</taxon>
        <taxon>Pseudomonadati</taxon>
        <taxon>Pseudomonadota</taxon>
        <taxon>Alphaproteobacteria</taxon>
        <taxon>Hyphomicrobiales</taxon>
        <taxon>Methylobacteriaceae</taxon>
        <taxon>Methylobacterium</taxon>
    </lineage>
</organism>
<evidence type="ECO:0000256" key="6">
    <source>
        <dbReference type="ARBA" id="ARBA00023136"/>
    </source>
</evidence>
<proteinExistence type="predicted"/>
<dbReference type="Pfam" id="PF07690">
    <property type="entry name" value="MFS_1"/>
    <property type="match status" value="1"/>
</dbReference>
<feature type="transmembrane region" description="Helical" evidence="8">
    <location>
        <begin position="354"/>
        <end position="371"/>
    </location>
</feature>
<dbReference type="RefSeq" id="WP_043757209.1">
    <property type="nucleotide sequence ID" value="NZ_CP003811.1"/>
</dbReference>
<dbReference type="GO" id="GO:0005886">
    <property type="term" value="C:plasma membrane"/>
    <property type="evidence" value="ECO:0007669"/>
    <property type="project" value="UniProtKB-SubCell"/>
</dbReference>
<sequence>MASPAAVTGTPAQTQAQTGAPQDRLNQSEIRAIVYGLMTAMLLAALDQTIVATAMPTIGLDLGDAANLPWIVTAYLLASTAVTPLYGKLSDIHGRRIMLLIAIATFGLGSLACALAPTMVTLALARGLQGIGGGGLIALSQTILADIMSPKERARYQVVIAGVFVAASVAGPLLGGLFAQHLHWSLIFWINLPIGILAFALTNANLKRLPRHDRQHRLDWPGAALMVAGSVTLLLALSWGGVRYPWGSPTILALLAGAAVLAGGFAARLATASEPLIPTEVLKDRVVYSATLAACFAMGTFIGLTIYVPIFLEGVIGLSASESGVALVPLMIGTVTGATLSGRSMLHFRHYKRVPLAMMSLSLACCATIAWEGRALPFWLMEVLFALLSMGIGTILPLSTIAIQNAVEPHQLGIATAAMNFFRSLGGALIVAAFGTIVLGGVAGGAGSGTGGHDVESLIRGADPAQLALTFRFVFLAACLGLLGAFTFLALMEERPLRERASPRMGGEPATGDPG</sequence>
<evidence type="ECO:0000259" key="9">
    <source>
        <dbReference type="PROSITE" id="PS50850"/>
    </source>
</evidence>
<feature type="transmembrane region" description="Helical" evidence="8">
    <location>
        <begin position="383"/>
        <end position="403"/>
    </location>
</feature>
<dbReference type="PANTHER" id="PTHR23501">
    <property type="entry name" value="MAJOR FACILITATOR SUPERFAMILY"/>
    <property type="match status" value="1"/>
</dbReference>
<dbReference type="eggNOG" id="COG2814">
    <property type="taxonomic scope" value="Bacteria"/>
</dbReference>
<feature type="transmembrane region" description="Helical" evidence="8">
    <location>
        <begin position="99"/>
        <end position="124"/>
    </location>
</feature>
<dbReference type="HOGENOM" id="CLU_000960_2_7_5"/>